<protein>
    <submittedName>
        <fullName evidence="3">Uncharacterized protein</fullName>
    </submittedName>
</protein>
<dbReference type="EMBL" id="CP015378">
    <property type="protein sequence ID" value="ANC76558.1"/>
    <property type="molecule type" value="Genomic_DNA"/>
</dbReference>
<dbReference type="STRING" id="1221500.ABE65_006985"/>
<evidence type="ECO:0000256" key="1">
    <source>
        <dbReference type="SAM" id="MobiDB-lite"/>
    </source>
</evidence>
<feature type="transmembrane region" description="Helical" evidence="2">
    <location>
        <begin position="5"/>
        <end position="26"/>
    </location>
</feature>
<gene>
    <name evidence="3" type="ORF">ABE65_006985</name>
</gene>
<name>A0A160IK85_9BACL</name>
<proteinExistence type="predicted"/>
<keyword evidence="2" id="KW-0812">Transmembrane</keyword>
<feature type="region of interest" description="Disordered" evidence="1">
    <location>
        <begin position="86"/>
        <end position="126"/>
    </location>
</feature>
<feature type="transmembrane region" description="Helical" evidence="2">
    <location>
        <begin position="32"/>
        <end position="50"/>
    </location>
</feature>
<evidence type="ECO:0000256" key="2">
    <source>
        <dbReference type="SAM" id="Phobius"/>
    </source>
</evidence>
<reference evidence="3 4" key="1">
    <citation type="submission" date="2016-04" db="EMBL/GenBank/DDBJ databases">
        <title>Complete genome sequence of Fictibacillus phosphorivorans G25-29, a strain toxic to nematodes.</title>
        <authorList>
            <person name="Zheng Z."/>
        </authorList>
    </citation>
    <scope>NUCLEOTIDE SEQUENCE [LARGE SCALE GENOMIC DNA]</scope>
    <source>
        <strain evidence="3 4">G25-29</strain>
    </source>
</reference>
<evidence type="ECO:0000313" key="3">
    <source>
        <dbReference type="EMBL" id="ANC76558.1"/>
    </source>
</evidence>
<sequence>MDSNFVISVLKCISTAFISSGIYVHLRYLPNFVLVVPILIVNILHNNWLVDEIFYLLSKLSRWLTVRKKTWIFAIILLLAACSNEPKNTNTKEESAPKTTEPSSPEKKNEEVKEEPVTEEVTSIEEEGTYIGQIDNNSIEVEAAGETLVLRLTDEVRGTVESMKDGAKVNIVYKKNDEGQWVLEQINEVSTPQAPTSKKLTYIVDGTSVEEDALLTESELEYHFYKLPDFEFTAEEPRKDLLFATKFAETFVRIEPLSEEASIDDLKEWAKDELEAIGEVNEVNGVEVAGPAFEKTSLFITASKESYKKYIVIQELSNGDQVKYTVNLPEHKNAAKWEQAIWAMLSTLQTK</sequence>
<keyword evidence="2" id="KW-1133">Transmembrane helix</keyword>
<feature type="compositionally biased region" description="Basic and acidic residues" evidence="1">
    <location>
        <begin position="104"/>
        <end position="116"/>
    </location>
</feature>
<evidence type="ECO:0000313" key="4">
    <source>
        <dbReference type="Proteomes" id="UP000076623"/>
    </source>
</evidence>
<keyword evidence="4" id="KW-1185">Reference proteome</keyword>
<keyword evidence="2" id="KW-0472">Membrane</keyword>
<dbReference type="KEGG" id="fpn:ABE65_006985"/>
<organism evidence="3 4">
    <name type="scientific">Fictibacillus phosphorivorans</name>
    <dbReference type="NCBI Taxonomy" id="1221500"/>
    <lineage>
        <taxon>Bacteria</taxon>
        <taxon>Bacillati</taxon>
        <taxon>Bacillota</taxon>
        <taxon>Bacilli</taxon>
        <taxon>Bacillales</taxon>
        <taxon>Fictibacillaceae</taxon>
        <taxon>Fictibacillus</taxon>
    </lineage>
</organism>
<accession>A0A160IK85</accession>
<dbReference type="AlphaFoldDB" id="A0A160IK85"/>
<dbReference type="Proteomes" id="UP000076623">
    <property type="component" value="Chromosome"/>
</dbReference>